<gene>
    <name evidence="2" type="ORF">CK203_112781</name>
</gene>
<accession>A0A438D955</accession>
<protein>
    <submittedName>
        <fullName evidence="2">Uncharacterized protein</fullName>
    </submittedName>
</protein>
<evidence type="ECO:0000256" key="1">
    <source>
        <dbReference type="SAM" id="MobiDB-lite"/>
    </source>
</evidence>
<dbReference type="Proteomes" id="UP000288805">
    <property type="component" value="Unassembled WGS sequence"/>
</dbReference>
<dbReference type="AlphaFoldDB" id="A0A438D955"/>
<dbReference type="EMBL" id="QGNW01001733">
    <property type="protein sequence ID" value="RVW31964.1"/>
    <property type="molecule type" value="Genomic_DNA"/>
</dbReference>
<proteinExistence type="predicted"/>
<organism evidence="2 3">
    <name type="scientific">Vitis vinifera</name>
    <name type="common">Grape</name>
    <dbReference type="NCBI Taxonomy" id="29760"/>
    <lineage>
        <taxon>Eukaryota</taxon>
        <taxon>Viridiplantae</taxon>
        <taxon>Streptophyta</taxon>
        <taxon>Embryophyta</taxon>
        <taxon>Tracheophyta</taxon>
        <taxon>Spermatophyta</taxon>
        <taxon>Magnoliopsida</taxon>
        <taxon>eudicotyledons</taxon>
        <taxon>Gunneridae</taxon>
        <taxon>Pentapetalae</taxon>
        <taxon>rosids</taxon>
        <taxon>Vitales</taxon>
        <taxon>Vitaceae</taxon>
        <taxon>Viteae</taxon>
        <taxon>Vitis</taxon>
    </lineage>
</organism>
<feature type="region of interest" description="Disordered" evidence="1">
    <location>
        <begin position="34"/>
        <end position="105"/>
    </location>
</feature>
<comment type="caution">
    <text evidence="2">The sequence shown here is derived from an EMBL/GenBank/DDBJ whole genome shotgun (WGS) entry which is preliminary data.</text>
</comment>
<name>A0A438D955_VITVI</name>
<evidence type="ECO:0000313" key="2">
    <source>
        <dbReference type="EMBL" id="RVW31964.1"/>
    </source>
</evidence>
<sequence>MLGGQIIEKLAANQWHVEHLTLVAIHHWSETKRSRKGRAMGESTRVVFESHLGTGGGRREERVRSTARGSFRVGEVGRKKKGGERRSAEVLPVGTRGKSGQAMGNSWFNLNSKKLNFGPIGTKMAGVATIGGDEAF</sequence>
<evidence type="ECO:0000313" key="3">
    <source>
        <dbReference type="Proteomes" id="UP000288805"/>
    </source>
</evidence>
<reference evidence="2 3" key="1">
    <citation type="journal article" date="2018" name="PLoS Genet.">
        <title>Population sequencing reveals clonal diversity and ancestral inbreeding in the grapevine cultivar Chardonnay.</title>
        <authorList>
            <person name="Roach M.J."/>
            <person name="Johnson D.L."/>
            <person name="Bohlmann J."/>
            <person name="van Vuuren H.J."/>
            <person name="Jones S.J."/>
            <person name="Pretorius I.S."/>
            <person name="Schmidt S.A."/>
            <person name="Borneman A.R."/>
        </authorList>
    </citation>
    <scope>NUCLEOTIDE SEQUENCE [LARGE SCALE GENOMIC DNA]</scope>
    <source>
        <strain evidence="3">cv. Chardonnay</strain>
        <tissue evidence="2">Leaf</tissue>
    </source>
</reference>